<comment type="caution">
    <text evidence="1">The sequence shown here is derived from an EMBL/GenBank/DDBJ whole genome shotgun (WGS) entry which is preliminary data.</text>
</comment>
<dbReference type="EMBL" id="CM039426">
    <property type="protein sequence ID" value="KAI4357131.1"/>
    <property type="molecule type" value="Genomic_DNA"/>
</dbReference>
<name>A0ACB9Q8G4_BAUVA</name>
<protein>
    <submittedName>
        <fullName evidence="1">Uncharacterized protein</fullName>
    </submittedName>
</protein>
<evidence type="ECO:0000313" key="2">
    <source>
        <dbReference type="Proteomes" id="UP000828941"/>
    </source>
</evidence>
<sequence length="69" mass="7600">MVDEESGEAKDIGKKLIVALGIYDQWFTEGPDLINGLSDLLSSPDIWIIPSCKRSCKHGGIKIYFGKSD</sequence>
<organism evidence="1 2">
    <name type="scientific">Bauhinia variegata</name>
    <name type="common">Purple orchid tree</name>
    <name type="synonym">Phanera variegata</name>
    <dbReference type="NCBI Taxonomy" id="167791"/>
    <lineage>
        <taxon>Eukaryota</taxon>
        <taxon>Viridiplantae</taxon>
        <taxon>Streptophyta</taxon>
        <taxon>Embryophyta</taxon>
        <taxon>Tracheophyta</taxon>
        <taxon>Spermatophyta</taxon>
        <taxon>Magnoliopsida</taxon>
        <taxon>eudicotyledons</taxon>
        <taxon>Gunneridae</taxon>
        <taxon>Pentapetalae</taxon>
        <taxon>rosids</taxon>
        <taxon>fabids</taxon>
        <taxon>Fabales</taxon>
        <taxon>Fabaceae</taxon>
        <taxon>Cercidoideae</taxon>
        <taxon>Cercideae</taxon>
        <taxon>Bauhiniinae</taxon>
        <taxon>Bauhinia</taxon>
    </lineage>
</organism>
<gene>
    <name evidence="1" type="ORF">L6164_001098</name>
</gene>
<keyword evidence="2" id="KW-1185">Reference proteome</keyword>
<dbReference type="Proteomes" id="UP000828941">
    <property type="component" value="Chromosome 1"/>
</dbReference>
<reference evidence="1 2" key="1">
    <citation type="journal article" date="2022" name="DNA Res.">
        <title>Chromosomal-level genome assembly of the orchid tree Bauhinia variegata (Leguminosae; Cercidoideae) supports the allotetraploid origin hypothesis of Bauhinia.</title>
        <authorList>
            <person name="Zhong Y."/>
            <person name="Chen Y."/>
            <person name="Zheng D."/>
            <person name="Pang J."/>
            <person name="Liu Y."/>
            <person name="Luo S."/>
            <person name="Meng S."/>
            <person name="Qian L."/>
            <person name="Wei D."/>
            <person name="Dai S."/>
            <person name="Zhou R."/>
        </authorList>
    </citation>
    <scope>NUCLEOTIDE SEQUENCE [LARGE SCALE GENOMIC DNA]</scope>
    <source>
        <strain evidence="1">BV-YZ2020</strain>
    </source>
</reference>
<accession>A0ACB9Q8G4</accession>
<proteinExistence type="predicted"/>
<evidence type="ECO:0000313" key="1">
    <source>
        <dbReference type="EMBL" id="KAI4357131.1"/>
    </source>
</evidence>